<comment type="caution">
    <text evidence="3">The sequence shown here is derived from an EMBL/GenBank/DDBJ whole genome shotgun (WGS) entry which is preliminary data.</text>
</comment>
<reference evidence="4" key="1">
    <citation type="journal article" date="2019" name="Int. J. Syst. Evol. Microbiol.">
        <title>The Global Catalogue of Microorganisms (GCM) 10K type strain sequencing project: providing services to taxonomists for standard genome sequencing and annotation.</title>
        <authorList>
            <consortium name="The Broad Institute Genomics Platform"/>
            <consortium name="The Broad Institute Genome Sequencing Center for Infectious Disease"/>
            <person name="Wu L."/>
            <person name="Ma J."/>
        </authorList>
    </citation>
    <scope>NUCLEOTIDE SEQUENCE [LARGE SCALE GENOMIC DNA]</scope>
    <source>
        <strain evidence="4">CGMCC 1.3240</strain>
    </source>
</reference>
<evidence type="ECO:0000313" key="4">
    <source>
        <dbReference type="Proteomes" id="UP001596047"/>
    </source>
</evidence>
<dbReference type="Gene3D" id="3.20.20.140">
    <property type="entry name" value="Metal-dependent hydrolases"/>
    <property type="match status" value="1"/>
</dbReference>
<keyword evidence="4" id="KW-1185">Reference proteome</keyword>
<gene>
    <name evidence="3" type="ORF">ACFPYJ_15880</name>
</gene>
<accession>A0ABW0VXH2</accession>
<dbReference type="InterPro" id="IPR032465">
    <property type="entry name" value="ACMSD"/>
</dbReference>
<dbReference type="PANTHER" id="PTHR21240">
    <property type="entry name" value="2-AMINO-3-CARBOXYLMUCONATE-6-SEMIALDEHYDE DECARBOXYLASE"/>
    <property type="match status" value="1"/>
</dbReference>
<evidence type="ECO:0000256" key="1">
    <source>
        <dbReference type="ARBA" id="ARBA00023239"/>
    </source>
</evidence>
<dbReference type="SUPFAM" id="SSF51556">
    <property type="entry name" value="Metallo-dependent hydrolases"/>
    <property type="match status" value="1"/>
</dbReference>
<dbReference type="Proteomes" id="UP001596047">
    <property type="component" value="Unassembled WGS sequence"/>
</dbReference>
<dbReference type="InterPro" id="IPR032466">
    <property type="entry name" value="Metal_Hydrolase"/>
</dbReference>
<feature type="domain" description="Amidohydrolase-related" evidence="2">
    <location>
        <begin position="3"/>
        <end position="249"/>
    </location>
</feature>
<name>A0ABW0VXH2_9BACL</name>
<keyword evidence="1" id="KW-0456">Lyase</keyword>
<dbReference type="RefSeq" id="WP_379189141.1">
    <property type="nucleotide sequence ID" value="NZ_JBHSOW010000058.1"/>
</dbReference>
<dbReference type="EMBL" id="JBHSOW010000058">
    <property type="protein sequence ID" value="MFC5650577.1"/>
    <property type="molecule type" value="Genomic_DNA"/>
</dbReference>
<sequence length="251" mass="28282">MKVDFHVHQPGRLEDGTYPYQAEEYIDFMDKQEIDISVMLTIDGFWQDPVACNDYLAEWCAPFPARLVPFCTVDPRKPGADREVERCVNQLGMRGVKFHNWLQGFSPLEAFMAPVCEVASDLGIPLFFHDGTPPYSSSLQIAELAVRHPRLNVILGHAGLHDLWPEAIAAGRRHSNVYLCMCATPPFAMEQIVGQVPLQQIIFGTDGGLFHEAEQPYVDYRFRELGALEIPQASKEQILGPNALRLLGRPY</sequence>
<protein>
    <submittedName>
        <fullName evidence="3">Amidohydrolase family protein</fullName>
    </submittedName>
</protein>
<evidence type="ECO:0000313" key="3">
    <source>
        <dbReference type="EMBL" id="MFC5650577.1"/>
    </source>
</evidence>
<dbReference type="Pfam" id="PF04909">
    <property type="entry name" value="Amidohydro_2"/>
    <property type="match status" value="1"/>
</dbReference>
<proteinExistence type="predicted"/>
<dbReference type="InterPro" id="IPR006680">
    <property type="entry name" value="Amidohydro-rel"/>
</dbReference>
<organism evidence="3 4">
    <name type="scientific">Paenibacillus solisilvae</name>
    <dbReference type="NCBI Taxonomy" id="2486751"/>
    <lineage>
        <taxon>Bacteria</taxon>
        <taxon>Bacillati</taxon>
        <taxon>Bacillota</taxon>
        <taxon>Bacilli</taxon>
        <taxon>Bacillales</taxon>
        <taxon>Paenibacillaceae</taxon>
        <taxon>Paenibacillus</taxon>
    </lineage>
</organism>
<evidence type="ECO:0000259" key="2">
    <source>
        <dbReference type="Pfam" id="PF04909"/>
    </source>
</evidence>